<keyword evidence="4" id="KW-1185">Reference proteome</keyword>
<reference evidence="3 4" key="1">
    <citation type="submission" date="2016-02" db="EMBL/GenBank/DDBJ databases">
        <title>Genome analysis of coral dinoflagellate symbionts highlights evolutionary adaptations to a symbiotic lifestyle.</title>
        <authorList>
            <person name="Aranda M."/>
            <person name="Li Y."/>
            <person name="Liew Y.J."/>
            <person name="Baumgarten S."/>
            <person name="Simakov O."/>
            <person name="Wilson M."/>
            <person name="Piel J."/>
            <person name="Ashoor H."/>
            <person name="Bougouffa S."/>
            <person name="Bajic V.B."/>
            <person name="Ryu T."/>
            <person name="Ravasi T."/>
            <person name="Bayer T."/>
            <person name="Micklem G."/>
            <person name="Kim H."/>
            <person name="Bhak J."/>
            <person name="Lajeunesse T.C."/>
            <person name="Voolstra C.R."/>
        </authorList>
    </citation>
    <scope>NUCLEOTIDE SEQUENCE [LARGE SCALE GENOMIC DNA]</scope>
    <source>
        <strain evidence="3 4">CCMP2467</strain>
    </source>
</reference>
<dbReference type="OrthoDB" id="406225at2759"/>
<comment type="caution">
    <text evidence="3">The sequence shown here is derived from an EMBL/GenBank/DDBJ whole genome shotgun (WGS) entry which is preliminary data.</text>
</comment>
<keyword evidence="2" id="KW-0812">Transmembrane</keyword>
<organism evidence="3 4">
    <name type="scientific">Symbiodinium microadriaticum</name>
    <name type="common">Dinoflagellate</name>
    <name type="synonym">Zooxanthella microadriatica</name>
    <dbReference type="NCBI Taxonomy" id="2951"/>
    <lineage>
        <taxon>Eukaryota</taxon>
        <taxon>Sar</taxon>
        <taxon>Alveolata</taxon>
        <taxon>Dinophyceae</taxon>
        <taxon>Suessiales</taxon>
        <taxon>Symbiodiniaceae</taxon>
        <taxon>Symbiodinium</taxon>
    </lineage>
</organism>
<evidence type="ECO:0000313" key="4">
    <source>
        <dbReference type="Proteomes" id="UP000186817"/>
    </source>
</evidence>
<sequence>MGARGLRPRPPAERLDRTVREDKASRYEQGRFNTMALERQGSDLFVYLLSASEYRQWEAPSLLKGHSDVVRAVSWSPCGRKARWEEAEVRATIQNWMMVMSVMTLVLELLLLMVMVTMAAVMIIMEVVLC</sequence>
<dbReference type="Proteomes" id="UP000186817">
    <property type="component" value="Unassembled WGS sequence"/>
</dbReference>
<evidence type="ECO:0000256" key="2">
    <source>
        <dbReference type="SAM" id="Phobius"/>
    </source>
</evidence>
<gene>
    <name evidence="3" type="ORF">AK812_SmicGene15738</name>
</gene>
<accession>A0A1Q9E267</accession>
<name>A0A1Q9E267_SYMMI</name>
<feature type="compositionally biased region" description="Basic and acidic residues" evidence="1">
    <location>
        <begin position="10"/>
        <end position="24"/>
    </location>
</feature>
<evidence type="ECO:0000313" key="3">
    <source>
        <dbReference type="EMBL" id="OLQ01501.1"/>
    </source>
</evidence>
<dbReference type="AlphaFoldDB" id="A0A1Q9E267"/>
<evidence type="ECO:0000256" key="1">
    <source>
        <dbReference type="SAM" id="MobiDB-lite"/>
    </source>
</evidence>
<keyword evidence="2" id="KW-1133">Transmembrane helix</keyword>
<keyword evidence="2" id="KW-0472">Membrane</keyword>
<feature type="region of interest" description="Disordered" evidence="1">
    <location>
        <begin position="1"/>
        <end position="24"/>
    </location>
</feature>
<protein>
    <submittedName>
        <fullName evidence="3">Uncharacterized protein</fullName>
    </submittedName>
</protein>
<dbReference type="EMBL" id="LSRX01000290">
    <property type="protein sequence ID" value="OLQ01501.1"/>
    <property type="molecule type" value="Genomic_DNA"/>
</dbReference>
<feature type="transmembrane region" description="Helical" evidence="2">
    <location>
        <begin position="105"/>
        <end position="125"/>
    </location>
</feature>
<proteinExistence type="predicted"/>